<dbReference type="AlphaFoldDB" id="A0A653AGI8"/>
<comment type="similarity">
    <text evidence="1">Belongs to the LOR family.</text>
</comment>
<dbReference type="InterPro" id="IPR007612">
    <property type="entry name" value="LOR"/>
</dbReference>
<evidence type="ECO:0000313" key="2">
    <source>
        <dbReference type="EMBL" id="VBB47184.1"/>
    </source>
</evidence>
<gene>
    <name evidence="2" type="ORF">TRIP_D420088</name>
</gene>
<dbReference type="Gene3D" id="2.40.160.200">
    <property type="entry name" value="LURP1-related"/>
    <property type="match status" value="1"/>
</dbReference>
<dbReference type="Pfam" id="PF04525">
    <property type="entry name" value="LOR"/>
    <property type="match status" value="1"/>
</dbReference>
<reference evidence="2" key="1">
    <citation type="submission" date="2018-07" db="EMBL/GenBank/DDBJ databases">
        <authorList>
            <consortium name="Genoscope - CEA"/>
            <person name="William W."/>
        </authorList>
    </citation>
    <scope>NUCLEOTIDE SEQUENCE</scope>
    <source>
        <strain evidence="2">IK1</strain>
    </source>
</reference>
<name>A0A653AGI8_9BACT</name>
<dbReference type="EMBL" id="UPXZ01000037">
    <property type="protein sequence ID" value="VBB47184.1"/>
    <property type="molecule type" value="Genomic_DNA"/>
</dbReference>
<dbReference type="InterPro" id="IPR038595">
    <property type="entry name" value="LOR_sf"/>
</dbReference>
<accession>A0A653AGI8</accession>
<dbReference type="InterPro" id="IPR025659">
    <property type="entry name" value="Tubby-like_C"/>
</dbReference>
<protein>
    <submittedName>
        <fullName evidence="2">Uncharacterized protein</fullName>
    </submittedName>
</protein>
<organism evidence="2">
    <name type="scientific">uncultured Paludibacter sp</name>
    <dbReference type="NCBI Taxonomy" id="497635"/>
    <lineage>
        <taxon>Bacteria</taxon>
        <taxon>Pseudomonadati</taxon>
        <taxon>Bacteroidota</taxon>
        <taxon>Bacteroidia</taxon>
        <taxon>Bacteroidales</taxon>
        <taxon>Paludibacteraceae</taxon>
        <taxon>Paludibacter</taxon>
        <taxon>environmental samples</taxon>
    </lineage>
</organism>
<evidence type="ECO:0000256" key="1">
    <source>
        <dbReference type="ARBA" id="ARBA00005437"/>
    </source>
</evidence>
<sequence>MNYPLNLTFRITTISNDFTIQDANGENLAFVRQKLLKLKEQVDVYKDPSRDELKYKIKANKWLDFSASYLFFDEKDKELGRVVRRGWKSLWKAHYEIYDENDVQEFLISEENPWVKVLDSTVGEIPIVGMFTGYWFHPSYAVVRPDGTVVAQLKKVKSFFGRRFVINKLGEFDSAEENRIILSLMMMILLERQRG</sequence>
<dbReference type="SUPFAM" id="SSF54518">
    <property type="entry name" value="Tubby C-terminal domain-like"/>
    <property type="match status" value="1"/>
</dbReference>
<proteinExistence type="inferred from homology"/>